<dbReference type="FunFam" id="3.20.20.80:FF:000004">
    <property type="entry name" value="Beta-glucosidase 6-phospho-beta-glucosidase"/>
    <property type="match status" value="1"/>
</dbReference>
<evidence type="ECO:0000256" key="3">
    <source>
        <dbReference type="ARBA" id="ARBA00023295"/>
    </source>
</evidence>
<name>Q333P1_MYCMI</name>
<keyword evidence="2 5" id="KW-0378">Hydrolase</keyword>
<evidence type="ECO:0000313" key="7">
    <source>
        <dbReference type="EMBL" id="CAJ42082.1"/>
    </source>
</evidence>
<accession>Q8GIE3</accession>
<evidence type="ECO:0000256" key="1">
    <source>
        <dbReference type="ARBA" id="ARBA00010838"/>
    </source>
</evidence>
<dbReference type="Gene3D" id="3.20.20.80">
    <property type="entry name" value="Glycosidases"/>
    <property type="match status" value="1"/>
</dbReference>
<dbReference type="EMBL" id="AM114903">
    <property type="protein sequence ID" value="CAJ42078.1"/>
    <property type="molecule type" value="Genomic_DNA"/>
</dbReference>
<accession>Q333P1</accession>
<dbReference type="GO" id="GO:0005829">
    <property type="term" value="C:cytosol"/>
    <property type="evidence" value="ECO:0007669"/>
    <property type="project" value="TreeGrafter"/>
</dbReference>
<proteinExistence type="inferred from homology"/>
<organism evidence="7">
    <name type="scientific">Mycoplasma mycoides subsp. mycoides SC</name>
    <dbReference type="NCBI Taxonomy" id="44101"/>
    <lineage>
        <taxon>Bacteria</taxon>
        <taxon>Bacillati</taxon>
        <taxon>Mycoplasmatota</taxon>
        <taxon>Mollicutes</taxon>
        <taxon>Mycoplasmataceae</taxon>
        <taxon>Mycoplasma</taxon>
    </lineage>
</organism>
<dbReference type="PANTHER" id="PTHR10353">
    <property type="entry name" value="GLYCOSYL HYDROLASE"/>
    <property type="match status" value="1"/>
</dbReference>
<dbReference type="GO" id="GO:0008706">
    <property type="term" value="F:6-phospho-beta-glucosidase activity"/>
    <property type="evidence" value="ECO:0007669"/>
    <property type="project" value="UniProtKB-EC"/>
</dbReference>
<dbReference type="InterPro" id="IPR017853">
    <property type="entry name" value="GH"/>
</dbReference>
<reference evidence="7" key="2">
    <citation type="journal article" date="2007" name="BMC Microbiol.">
        <title>Beta-D-glucoside utilization by Mycoplasma mycoides subsp. mycoides SC: possible involvement in the control of cytotoxicity towards bovine lung cells.</title>
        <authorList>
            <person name="Vilei E.M."/>
            <person name="Correia I."/>
            <person name="Ferronha M.H."/>
            <person name="Bischof D.F."/>
            <person name="Frey J."/>
        </authorList>
    </citation>
    <scope>NUCLEOTIDE SEQUENCE</scope>
    <source>
        <strain evidence="6">8740</strain>
        <strain evidence="7">91130</strain>
    </source>
</reference>
<dbReference type="InterPro" id="IPR001360">
    <property type="entry name" value="Glyco_hydro_1"/>
</dbReference>
<protein>
    <submittedName>
        <fullName evidence="5 7">Bgl</fullName>
        <ecNumber evidence="5">3.2.1.86</ecNumber>
    </submittedName>
</protein>
<dbReference type="Pfam" id="PF00232">
    <property type="entry name" value="Glyco_hydro_1"/>
    <property type="match status" value="1"/>
</dbReference>
<dbReference type="SUPFAM" id="SSF51445">
    <property type="entry name" value="(Trans)glycosidases"/>
    <property type="match status" value="1"/>
</dbReference>
<dbReference type="EMBL" id="AF516173">
    <property type="protein sequence ID" value="AAN07170.2"/>
    <property type="molecule type" value="Genomic_DNA"/>
</dbReference>
<evidence type="ECO:0000256" key="4">
    <source>
        <dbReference type="RuleBase" id="RU003690"/>
    </source>
</evidence>
<gene>
    <name evidence="7" type="primary">bgl</name>
</gene>
<evidence type="ECO:0000313" key="6">
    <source>
        <dbReference type="EMBL" id="CAJ42078.1"/>
    </source>
</evidence>
<dbReference type="AlphaFoldDB" id="Q333P1"/>
<dbReference type="PRINTS" id="PR00131">
    <property type="entry name" value="GLHYDRLASE1"/>
</dbReference>
<evidence type="ECO:0000256" key="2">
    <source>
        <dbReference type="ARBA" id="ARBA00022801"/>
    </source>
</evidence>
<dbReference type="PANTHER" id="PTHR10353:SF139">
    <property type="entry name" value="6-PHOSPHO-BETA-GLUCOSIDASE GMUD"/>
    <property type="match status" value="1"/>
</dbReference>
<dbReference type="EC" id="3.2.1.86" evidence="5"/>
<dbReference type="GO" id="GO:0016052">
    <property type="term" value="P:carbohydrate catabolic process"/>
    <property type="evidence" value="ECO:0007669"/>
    <property type="project" value="TreeGrafter"/>
</dbReference>
<evidence type="ECO:0000313" key="5">
    <source>
        <dbReference type="EMBL" id="AAN07170.2"/>
    </source>
</evidence>
<sequence length="478" mass="56941">MMLIFMELIFYIKRIYMFKFKKDFWWGAASSGCQTESDKDKPNLNIMDYWYKQTPTDFYDNKGPNITCDTYSNYKTDVKLMSEIGLNSFRTSIQWTRLIKNLYTGEVDLKQVEFYRNYFLEIKKNNIKLIVNLFHFDTPIELENIGGWTNKKTVELYFLYAKQCFKYFSDLVDYWTTFNEPVVLVDGCYLNKWYYPKISNLKLVVQAAYNTILAHCKVANYFHSYFKNDQNKKISIILNLTPTIPKNSELKHLKAAKIRDELLNKSFLNAVIKGQFSTFLIKFLNENNLMPEYDQLELNEIKKTRIDFLAVNYYQPARVQAPLNNLTSSTELKLENWFLPYTNKNIRINPYRGWEIHPQTLYDIAIDIKNNYDNIPWIVSENGIGVSDENRFLNKQGYIDDQYRIDFIKEHLIYLYKAIEQGSNCFGYQMWTLIDNWSWANGFKNRYGFISLDTKTLKRTIKKSGYWIKQVIKDQGFE</sequence>
<comment type="similarity">
    <text evidence="1 4">Belongs to the glycosyl hydrolase 1 family.</text>
</comment>
<reference evidence="5" key="1">
    <citation type="journal article" date="2004" name="Vet. Microbiol.">
        <title>Differential clustering of Mycoplasma mycoides subsp. mycoides SC strains by PCR-REA of the bgl locus.</title>
        <authorList>
            <person name="Vilei E.M."/>
            <person name="Frey J."/>
        </authorList>
    </citation>
    <scope>NUCLEOTIDE SEQUENCE</scope>
    <source>
        <strain evidence="5">Afade</strain>
    </source>
</reference>
<dbReference type="EMBL" id="AM114904">
    <property type="protein sequence ID" value="CAJ42082.1"/>
    <property type="molecule type" value="Genomic_DNA"/>
</dbReference>
<keyword evidence="3 5" id="KW-0326">Glycosidase</keyword>